<feature type="domain" description="Globin" evidence="5">
    <location>
        <begin position="39"/>
        <end position="196"/>
    </location>
</feature>
<dbReference type="Gene3D" id="1.10.490.10">
    <property type="entry name" value="Globins"/>
    <property type="match status" value="1"/>
</dbReference>
<dbReference type="InterPro" id="IPR044399">
    <property type="entry name" value="Mb-like_M"/>
</dbReference>
<dbReference type="GO" id="GO:0020037">
    <property type="term" value="F:heme binding"/>
    <property type="evidence" value="ECO:0007669"/>
    <property type="project" value="InterPro"/>
</dbReference>
<evidence type="ECO:0000256" key="1">
    <source>
        <dbReference type="ARBA" id="ARBA00022617"/>
    </source>
</evidence>
<name>A0A0N5AMD6_9BILA</name>
<dbReference type="WBParaSite" id="SMUV_0000574201-mRNA-1">
    <property type="protein sequence ID" value="SMUV_0000574201-mRNA-1"/>
    <property type="gene ID" value="SMUV_0000574201"/>
</dbReference>
<dbReference type="InterPro" id="IPR009050">
    <property type="entry name" value="Globin-like_sf"/>
</dbReference>
<evidence type="ECO:0000259" key="5">
    <source>
        <dbReference type="PROSITE" id="PS01033"/>
    </source>
</evidence>
<dbReference type="InterPro" id="IPR000971">
    <property type="entry name" value="Globin"/>
</dbReference>
<dbReference type="Proteomes" id="UP000046393">
    <property type="component" value="Unplaced"/>
</dbReference>
<evidence type="ECO:0000256" key="4">
    <source>
        <dbReference type="RuleBase" id="RU000356"/>
    </source>
</evidence>
<keyword evidence="1 4" id="KW-0349">Heme</keyword>
<dbReference type="PANTHER" id="PTHR46458">
    <property type="entry name" value="BLR2807 PROTEIN"/>
    <property type="match status" value="1"/>
</dbReference>
<dbReference type="GO" id="GO:0046872">
    <property type="term" value="F:metal ion binding"/>
    <property type="evidence" value="ECO:0007669"/>
    <property type="project" value="UniProtKB-KW"/>
</dbReference>
<dbReference type="PANTHER" id="PTHR46458:SF11">
    <property type="entry name" value="GLOBIN-LIKE PROTEIN 9"/>
    <property type="match status" value="1"/>
</dbReference>
<evidence type="ECO:0000313" key="6">
    <source>
        <dbReference type="Proteomes" id="UP000046393"/>
    </source>
</evidence>
<dbReference type="SUPFAM" id="SSF46458">
    <property type="entry name" value="Globin-like"/>
    <property type="match status" value="1"/>
</dbReference>
<sequence length="204" mass="23761">YSNHKHLKISYKQCVETTYKYSHFFRSNIVVVFLEMSMKLTPIQRQAIIVTWKAIKPQAPSFFRKCFTDLENKSSKVKQIFYKTAVLGAFNRDGTLENPSVATIEEHVKLVIDMFNDIVQNVEKHSEVIIRVRRIGQAHAHLNQTCLFNPDIWDRFGETLMERFSSHDAVQKTREAGKAWRIVIATITGELRYGFVSKARSYTR</sequence>
<accession>A0A0N5AMD6</accession>
<dbReference type="Pfam" id="PF00042">
    <property type="entry name" value="Globin"/>
    <property type="match status" value="1"/>
</dbReference>
<keyword evidence="4" id="KW-0561">Oxygen transport</keyword>
<evidence type="ECO:0000256" key="2">
    <source>
        <dbReference type="ARBA" id="ARBA00022723"/>
    </source>
</evidence>
<dbReference type="GO" id="GO:0005344">
    <property type="term" value="F:oxygen carrier activity"/>
    <property type="evidence" value="ECO:0007669"/>
    <property type="project" value="UniProtKB-KW"/>
</dbReference>
<dbReference type="InterPro" id="IPR012292">
    <property type="entry name" value="Globin/Proto"/>
</dbReference>
<evidence type="ECO:0000313" key="7">
    <source>
        <dbReference type="WBParaSite" id="SMUV_0000574201-mRNA-1"/>
    </source>
</evidence>
<proteinExistence type="inferred from homology"/>
<dbReference type="PROSITE" id="PS01033">
    <property type="entry name" value="GLOBIN"/>
    <property type="match status" value="1"/>
</dbReference>
<evidence type="ECO:0000256" key="3">
    <source>
        <dbReference type="ARBA" id="ARBA00023004"/>
    </source>
</evidence>
<dbReference type="CDD" id="cd01040">
    <property type="entry name" value="Mb-like"/>
    <property type="match status" value="1"/>
</dbReference>
<dbReference type="InterPro" id="IPR050532">
    <property type="entry name" value="Globin-like_OT"/>
</dbReference>
<keyword evidence="2" id="KW-0479">Metal-binding</keyword>
<organism evidence="6 7">
    <name type="scientific">Syphacia muris</name>
    <dbReference type="NCBI Taxonomy" id="451379"/>
    <lineage>
        <taxon>Eukaryota</taxon>
        <taxon>Metazoa</taxon>
        <taxon>Ecdysozoa</taxon>
        <taxon>Nematoda</taxon>
        <taxon>Chromadorea</taxon>
        <taxon>Rhabditida</taxon>
        <taxon>Spirurina</taxon>
        <taxon>Oxyuridomorpha</taxon>
        <taxon>Oxyuroidea</taxon>
        <taxon>Oxyuridae</taxon>
        <taxon>Syphacia</taxon>
    </lineage>
</organism>
<comment type="similarity">
    <text evidence="4">Belongs to the globin family.</text>
</comment>
<dbReference type="GO" id="GO:0019825">
    <property type="term" value="F:oxygen binding"/>
    <property type="evidence" value="ECO:0007669"/>
    <property type="project" value="InterPro"/>
</dbReference>
<dbReference type="AlphaFoldDB" id="A0A0N5AMD6"/>
<reference evidence="7" key="1">
    <citation type="submission" date="2017-02" db="UniProtKB">
        <authorList>
            <consortium name="WormBaseParasite"/>
        </authorList>
    </citation>
    <scope>IDENTIFICATION</scope>
</reference>
<dbReference type="STRING" id="451379.A0A0N5AMD6"/>
<protein>
    <submittedName>
        <fullName evidence="7">GLOBIN domain-containing protein</fullName>
    </submittedName>
</protein>
<keyword evidence="6" id="KW-1185">Reference proteome</keyword>
<keyword evidence="4" id="KW-0813">Transport</keyword>
<keyword evidence="3" id="KW-0408">Iron</keyword>